<dbReference type="EMBL" id="KN835201">
    <property type="protein sequence ID" value="KIK43925.1"/>
    <property type="molecule type" value="Genomic_DNA"/>
</dbReference>
<evidence type="ECO:0000313" key="1">
    <source>
        <dbReference type="EMBL" id="KIK43925.1"/>
    </source>
</evidence>
<dbReference type="AlphaFoldDB" id="A0A0D0A1V5"/>
<name>A0A0D0A1V5_9AGAM</name>
<dbReference type="HOGENOM" id="CLU_2905694_0_0_1"/>
<keyword evidence="2" id="KW-1185">Reference proteome</keyword>
<gene>
    <name evidence="1" type="ORF">CY34DRAFT_803258</name>
</gene>
<reference evidence="1 2" key="1">
    <citation type="submission" date="2014-04" db="EMBL/GenBank/DDBJ databases">
        <authorList>
            <consortium name="DOE Joint Genome Institute"/>
            <person name="Kuo A."/>
            <person name="Ruytinx J."/>
            <person name="Rineau F."/>
            <person name="Colpaert J."/>
            <person name="Kohler A."/>
            <person name="Nagy L.G."/>
            <person name="Floudas D."/>
            <person name="Copeland A."/>
            <person name="Barry K.W."/>
            <person name="Cichocki N."/>
            <person name="Veneault-Fourrey C."/>
            <person name="LaButti K."/>
            <person name="Lindquist E.A."/>
            <person name="Lipzen A."/>
            <person name="Lundell T."/>
            <person name="Morin E."/>
            <person name="Murat C."/>
            <person name="Sun H."/>
            <person name="Tunlid A."/>
            <person name="Henrissat B."/>
            <person name="Grigoriev I.V."/>
            <person name="Hibbett D.S."/>
            <person name="Martin F."/>
            <person name="Nordberg H.P."/>
            <person name="Cantor M.N."/>
            <person name="Hua S.X."/>
        </authorList>
    </citation>
    <scope>NUCLEOTIDE SEQUENCE [LARGE SCALE GENOMIC DNA]</scope>
    <source>
        <strain evidence="1 2">UH-Slu-Lm8-n1</strain>
    </source>
</reference>
<reference evidence="2" key="2">
    <citation type="submission" date="2015-01" db="EMBL/GenBank/DDBJ databases">
        <title>Evolutionary Origins and Diversification of the Mycorrhizal Mutualists.</title>
        <authorList>
            <consortium name="DOE Joint Genome Institute"/>
            <consortium name="Mycorrhizal Genomics Consortium"/>
            <person name="Kohler A."/>
            <person name="Kuo A."/>
            <person name="Nagy L.G."/>
            <person name="Floudas D."/>
            <person name="Copeland A."/>
            <person name="Barry K.W."/>
            <person name="Cichocki N."/>
            <person name="Veneault-Fourrey C."/>
            <person name="LaButti K."/>
            <person name="Lindquist E.A."/>
            <person name="Lipzen A."/>
            <person name="Lundell T."/>
            <person name="Morin E."/>
            <person name="Murat C."/>
            <person name="Riley R."/>
            <person name="Ohm R."/>
            <person name="Sun H."/>
            <person name="Tunlid A."/>
            <person name="Henrissat B."/>
            <person name="Grigoriev I.V."/>
            <person name="Hibbett D.S."/>
            <person name="Martin F."/>
        </authorList>
    </citation>
    <scope>NUCLEOTIDE SEQUENCE [LARGE SCALE GENOMIC DNA]</scope>
    <source>
        <strain evidence="2">UH-Slu-Lm8-n1</strain>
    </source>
</reference>
<protein>
    <submittedName>
        <fullName evidence="1">Uncharacterized protein</fullName>
    </submittedName>
</protein>
<accession>A0A0D0A1V5</accession>
<organism evidence="1 2">
    <name type="scientific">Suillus luteus UH-Slu-Lm8-n1</name>
    <dbReference type="NCBI Taxonomy" id="930992"/>
    <lineage>
        <taxon>Eukaryota</taxon>
        <taxon>Fungi</taxon>
        <taxon>Dikarya</taxon>
        <taxon>Basidiomycota</taxon>
        <taxon>Agaricomycotina</taxon>
        <taxon>Agaricomycetes</taxon>
        <taxon>Agaricomycetidae</taxon>
        <taxon>Boletales</taxon>
        <taxon>Suillineae</taxon>
        <taxon>Suillaceae</taxon>
        <taxon>Suillus</taxon>
    </lineage>
</organism>
<evidence type="ECO:0000313" key="2">
    <source>
        <dbReference type="Proteomes" id="UP000054485"/>
    </source>
</evidence>
<dbReference type="InParanoid" id="A0A0D0A1V5"/>
<proteinExistence type="predicted"/>
<sequence>MVHTHENVAAHTGLALKLESEVATTNKGLQDRGNTKKYRRVVRSESLYMAHRKSREHMIHSV</sequence>
<dbReference type="Proteomes" id="UP000054485">
    <property type="component" value="Unassembled WGS sequence"/>
</dbReference>